<gene>
    <name evidence="10" type="ORF">CISIN_1g021329mg</name>
</gene>
<dbReference type="CDD" id="cd00202">
    <property type="entry name" value="ZnF_GATA"/>
    <property type="match status" value="1"/>
</dbReference>
<dbReference type="KEGG" id="cit:102626300"/>
<sequence>MTPVHLNPPHDSDPFQLAEEQKDDQHLHLLHSSSHNRAASSSVSWTNFQDQRMIIMEESQQHDQKARVDHSGSSNLQVFSSSSIQTKKMNNITNNKLPIRKREVGEGTTSENGSSSSGKWMSSKIRLMHKMINSSSNSTATHELAVKVTQKLQYHQLHDNSEVNSFNSSNSNNTMRACSDCNTTTTPLWRSGPRGPKSLCNACGIRQRKARRAMQAAAAVETGTIAATGGSPFAKIKLQIKDKKPRTSHVSQNKKQYRTLDPDPTHQYQSQRKLCFKDFAIALSKNSALKQVFPQDVEEAAILLMELSCGFIHS</sequence>
<evidence type="ECO:0000313" key="10">
    <source>
        <dbReference type="EMBL" id="KDO80099.1"/>
    </source>
</evidence>
<dbReference type="EMBL" id="KK784877">
    <property type="protein sequence ID" value="KDO80099.1"/>
    <property type="molecule type" value="Genomic_DNA"/>
</dbReference>
<dbReference type="PROSITE" id="PS00344">
    <property type="entry name" value="GATA_ZN_FINGER_1"/>
    <property type="match status" value="1"/>
</dbReference>
<organism evidence="10 11">
    <name type="scientific">Citrus sinensis</name>
    <name type="common">Sweet orange</name>
    <name type="synonym">Citrus aurantium var. sinensis</name>
    <dbReference type="NCBI Taxonomy" id="2711"/>
    <lineage>
        <taxon>Eukaryota</taxon>
        <taxon>Viridiplantae</taxon>
        <taxon>Streptophyta</taxon>
        <taxon>Embryophyta</taxon>
        <taxon>Tracheophyta</taxon>
        <taxon>Spermatophyta</taxon>
        <taxon>Magnoliopsida</taxon>
        <taxon>eudicotyledons</taxon>
        <taxon>Gunneridae</taxon>
        <taxon>Pentapetalae</taxon>
        <taxon>rosids</taxon>
        <taxon>malvids</taxon>
        <taxon>Sapindales</taxon>
        <taxon>Rutaceae</taxon>
        <taxon>Aurantioideae</taxon>
        <taxon>Citrus</taxon>
    </lineage>
</organism>
<evidence type="ECO:0000313" key="11">
    <source>
        <dbReference type="Proteomes" id="UP000027120"/>
    </source>
</evidence>
<evidence type="ECO:0000256" key="3">
    <source>
        <dbReference type="ARBA" id="ARBA00022833"/>
    </source>
</evidence>
<keyword evidence="3" id="KW-0862">Zinc</keyword>
<dbReference type="PANTHER" id="PTHR47255:SF13">
    <property type="entry name" value="GATA-TYPE DOMAIN-CONTAINING PROTEIN"/>
    <property type="match status" value="1"/>
</dbReference>
<evidence type="ECO:0000256" key="1">
    <source>
        <dbReference type="ARBA" id="ARBA00022723"/>
    </source>
</evidence>
<keyword evidence="5" id="KW-0238">DNA-binding</keyword>
<dbReference type="PANTHER" id="PTHR47255">
    <property type="entry name" value="GATA TRANSCRIPTION FACTOR 22-RELATED"/>
    <property type="match status" value="1"/>
</dbReference>
<keyword evidence="11" id="KW-1185">Reference proteome</keyword>
<keyword evidence="4" id="KW-0805">Transcription regulation</keyword>
<dbReference type="InterPro" id="IPR052138">
    <property type="entry name" value="GATA_ZnFinger_Domain"/>
</dbReference>
<feature type="region of interest" description="Disordered" evidence="8">
    <location>
        <begin position="100"/>
        <end position="120"/>
    </location>
</feature>
<dbReference type="InterPro" id="IPR013088">
    <property type="entry name" value="Znf_NHR/GATA"/>
</dbReference>
<dbReference type="SMART" id="SM00401">
    <property type="entry name" value="ZnF_GATA"/>
    <property type="match status" value="1"/>
</dbReference>
<feature type="compositionally biased region" description="Low complexity" evidence="8">
    <location>
        <begin position="106"/>
        <end position="120"/>
    </location>
</feature>
<feature type="region of interest" description="Disordered" evidence="8">
    <location>
        <begin position="246"/>
        <end position="265"/>
    </location>
</feature>
<evidence type="ECO:0000256" key="6">
    <source>
        <dbReference type="ARBA" id="ARBA00023163"/>
    </source>
</evidence>
<evidence type="ECO:0000256" key="4">
    <source>
        <dbReference type="ARBA" id="ARBA00023015"/>
    </source>
</evidence>
<dbReference type="InterPro" id="IPR000679">
    <property type="entry name" value="Znf_GATA"/>
</dbReference>
<dbReference type="GO" id="GO:0005634">
    <property type="term" value="C:nucleus"/>
    <property type="evidence" value="ECO:0000318"/>
    <property type="project" value="GO_Central"/>
</dbReference>
<dbReference type="SMR" id="A0A067GKD2"/>
<evidence type="ECO:0000259" key="9">
    <source>
        <dbReference type="PROSITE" id="PS50114"/>
    </source>
</evidence>
<dbReference type="PaxDb" id="2711-XP_006475925.1"/>
<dbReference type="eggNOG" id="KOG1601">
    <property type="taxonomic scope" value="Eukaryota"/>
</dbReference>
<dbReference type="SUPFAM" id="SSF57716">
    <property type="entry name" value="Glucocorticoid receptor-like (DNA-binding domain)"/>
    <property type="match status" value="1"/>
</dbReference>
<accession>A0A067GKD2</accession>
<dbReference type="PROSITE" id="PS50114">
    <property type="entry name" value="GATA_ZN_FINGER_2"/>
    <property type="match status" value="1"/>
</dbReference>
<feature type="domain" description="GATA-type" evidence="9">
    <location>
        <begin position="172"/>
        <end position="208"/>
    </location>
</feature>
<keyword evidence="1" id="KW-0479">Metal-binding</keyword>
<evidence type="ECO:0000256" key="5">
    <source>
        <dbReference type="ARBA" id="ARBA00023125"/>
    </source>
</evidence>
<evidence type="ECO:0000256" key="8">
    <source>
        <dbReference type="SAM" id="MobiDB-lite"/>
    </source>
</evidence>
<keyword evidence="2 7" id="KW-0863">Zinc-finger</keyword>
<evidence type="ECO:0000256" key="2">
    <source>
        <dbReference type="ARBA" id="ARBA00022771"/>
    </source>
</evidence>
<dbReference type="GO" id="GO:0006355">
    <property type="term" value="P:regulation of DNA-templated transcription"/>
    <property type="evidence" value="ECO:0000318"/>
    <property type="project" value="GO_Central"/>
</dbReference>
<dbReference type="Gene3D" id="3.30.50.10">
    <property type="entry name" value="Erythroid Transcription Factor GATA-1, subunit A"/>
    <property type="match status" value="1"/>
</dbReference>
<reference evidence="10 11" key="1">
    <citation type="submission" date="2014-04" db="EMBL/GenBank/DDBJ databases">
        <authorList>
            <consortium name="International Citrus Genome Consortium"/>
            <person name="Gmitter F."/>
            <person name="Chen C."/>
            <person name="Farmerie W."/>
            <person name="Harkins T."/>
            <person name="Desany B."/>
            <person name="Mohiuddin M."/>
            <person name="Kodira C."/>
            <person name="Borodovsky M."/>
            <person name="Lomsadze A."/>
            <person name="Burns P."/>
            <person name="Jenkins J."/>
            <person name="Prochnik S."/>
            <person name="Shu S."/>
            <person name="Chapman J."/>
            <person name="Pitluck S."/>
            <person name="Schmutz J."/>
            <person name="Rokhsar D."/>
        </authorList>
    </citation>
    <scope>NUCLEOTIDE SEQUENCE</scope>
</reference>
<dbReference type="AlphaFoldDB" id="A0A067GKD2"/>
<name>A0A067GKD2_CITSI</name>
<keyword evidence="6" id="KW-0804">Transcription</keyword>
<evidence type="ECO:0000256" key="7">
    <source>
        <dbReference type="PROSITE-ProRule" id="PRU00094"/>
    </source>
</evidence>
<dbReference type="Proteomes" id="UP000027120">
    <property type="component" value="Unassembled WGS sequence"/>
</dbReference>
<dbReference type="Pfam" id="PF00320">
    <property type="entry name" value="GATA"/>
    <property type="match status" value="1"/>
</dbReference>
<dbReference type="GO" id="GO:0008270">
    <property type="term" value="F:zinc ion binding"/>
    <property type="evidence" value="ECO:0007669"/>
    <property type="project" value="UniProtKB-KW"/>
</dbReference>
<proteinExistence type="predicted"/>
<dbReference type="GO" id="GO:0000976">
    <property type="term" value="F:transcription cis-regulatory region binding"/>
    <property type="evidence" value="ECO:0000318"/>
    <property type="project" value="GO_Central"/>
</dbReference>
<protein>
    <recommendedName>
        <fullName evidence="9">GATA-type domain-containing protein</fullName>
    </recommendedName>
</protein>